<evidence type="ECO:0000313" key="1">
    <source>
        <dbReference type="EMBL" id="MET3658148.1"/>
    </source>
</evidence>
<sequence>MQMQFILPEIDRKSTRETVESLLEKYRMYLLQTNLDRLPSITAAYTLVLNTGGLPGSSTESAAIANVDYERERNRFIDWIARAVNRLPRDERAIIVQRYLEAEELYDYQTYAELNMSERNYFRLKSRAFYKLAFALKVEVYKEEVPVQ</sequence>
<dbReference type="EMBL" id="JBEPME010000005">
    <property type="protein sequence ID" value="MET3658148.1"/>
    <property type="molecule type" value="Genomic_DNA"/>
</dbReference>
<reference evidence="1 2" key="1">
    <citation type="submission" date="2024-06" db="EMBL/GenBank/DDBJ databases">
        <title>Sorghum-associated microbial communities from plants grown in Nebraska, USA.</title>
        <authorList>
            <person name="Schachtman D."/>
        </authorList>
    </citation>
    <scope>NUCLEOTIDE SEQUENCE [LARGE SCALE GENOMIC DNA]</scope>
    <source>
        <strain evidence="1 2">1288</strain>
    </source>
</reference>
<dbReference type="SUPFAM" id="SSF88659">
    <property type="entry name" value="Sigma3 and sigma4 domains of RNA polymerase sigma factors"/>
    <property type="match status" value="1"/>
</dbReference>
<dbReference type="InterPro" id="IPR006524">
    <property type="entry name" value="ArpU-like"/>
</dbReference>
<evidence type="ECO:0000313" key="2">
    <source>
        <dbReference type="Proteomes" id="UP001549104"/>
    </source>
</evidence>
<comment type="caution">
    <text evidence="1">The sequence shown here is derived from an EMBL/GenBank/DDBJ whole genome shotgun (WGS) entry which is preliminary data.</text>
</comment>
<accession>A0ABV2KDK9</accession>
<gene>
    <name evidence="1" type="ORF">ABIC55_003265</name>
</gene>
<protein>
    <submittedName>
        <fullName evidence="1">ArpU family phage transcriptional regulator</fullName>
    </submittedName>
</protein>
<dbReference type="NCBIfam" id="TIGR01637">
    <property type="entry name" value="phage_arpU"/>
    <property type="match status" value="1"/>
</dbReference>
<dbReference type="Proteomes" id="UP001549104">
    <property type="component" value="Unassembled WGS sequence"/>
</dbReference>
<dbReference type="RefSeq" id="WP_354313826.1">
    <property type="nucleotide sequence ID" value="NZ_JBEPME010000005.1"/>
</dbReference>
<name>A0ABV2KDK9_SPOPS</name>
<dbReference type="InterPro" id="IPR013324">
    <property type="entry name" value="RNA_pol_sigma_r3/r4-like"/>
</dbReference>
<organism evidence="1 2">
    <name type="scientific">Sporosarcina psychrophila</name>
    <name type="common">Bacillus psychrophilus</name>
    <dbReference type="NCBI Taxonomy" id="1476"/>
    <lineage>
        <taxon>Bacteria</taxon>
        <taxon>Bacillati</taxon>
        <taxon>Bacillota</taxon>
        <taxon>Bacilli</taxon>
        <taxon>Bacillales</taxon>
        <taxon>Caryophanaceae</taxon>
        <taxon>Sporosarcina</taxon>
    </lineage>
</organism>
<proteinExistence type="predicted"/>
<keyword evidence="2" id="KW-1185">Reference proteome</keyword>